<proteinExistence type="predicted"/>
<keyword evidence="1" id="KW-1185">Reference proteome</keyword>
<dbReference type="AlphaFoldDB" id="A0A914XRK1"/>
<evidence type="ECO:0000313" key="1">
    <source>
        <dbReference type="Proteomes" id="UP000887577"/>
    </source>
</evidence>
<organism evidence="1 2">
    <name type="scientific">Panagrolaimus superbus</name>
    <dbReference type="NCBI Taxonomy" id="310955"/>
    <lineage>
        <taxon>Eukaryota</taxon>
        <taxon>Metazoa</taxon>
        <taxon>Ecdysozoa</taxon>
        <taxon>Nematoda</taxon>
        <taxon>Chromadorea</taxon>
        <taxon>Rhabditida</taxon>
        <taxon>Tylenchina</taxon>
        <taxon>Panagrolaimomorpha</taxon>
        <taxon>Panagrolaimoidea</taxon>
        <taxon>Panagrolaimidae</taxon>
        <taxon>Panagrolaimus</taxon>
    </lineage>
</organism>
<dbReference type="WBParaSite" id="PSU_v2.g10623.t1">
    <property type="protein sequence ID" value="PSU_v2.g10623.t1"/>
    <property type="gene ID" value="PSU_v2.g10623"/>
</dbReference>
<sequence length="176" mass="19237">MAPTPAAPTTTLDQNAIAAIITAVMAQVNLTPQQPSTSTLPVLPPFCHDVAKSNGAALWFERIENIFRLHKITTGEEKVSLTISVLDMLTYEKVSRGLLPLTLAGYDDFDNLKQTQMETMISLMGMSEPGLDVFRTQMLNLLNADPATTLERCTAAIDAAVQTQREQRIPTTSSRC</sequence>
<accession>A0A914XRK1</accession>
<reference evidence="2" key="1">
    <citation type="submission" date="2022-11" db="UniProtKB">
        <authorList>
            <consortium name="WormBaseParasite"/>
        </authorList>
    </citation>
    <scope>IDENTIFICATION</scope>
</reference>
<protein>
    <submittedName>
        <fullName evidence="2">Gag protein</fullName>
    </submittedName>
</protein>
<dbReference type="Proteomes" id="UP000887577">
    <property type="component" value="Unplaced"/>
</dbReference>
<evidence type="ECO:0000313" key="2">
    <source>
        <dbReference type="WBParaSite" id="PSU_v2.g10623.t1"/>
    </source>
</evidence>
<name>A0A914XRK1_9BILA</name>